<dbReference type="SUPFAM" id="SSF53271">
    <property type="entry name" value="PRTase-like"/>
    <property type="match status" value="1"/>
</dbReference>
<dbReference type="OrthoDB" id="9793412at2"/>
<dbReference type="Pfam" id="PF00156">
    <property type="entry name" value="Pribosyltran"/>
    <property type="match status" value="1"/>
</dbReference>
<evidence type="ECO:0000256" key="1">
    <source>
        <dbReference type="ARBA" id="ARBA00008007"/>
    </source>
</evidence>
<dbReference type="InterPro" id="IPR000836">
    <property type="entry name" value="PRTase_dom"/>
</dbReference>
<evidence type="ECO:0000313" key="3">
    <source>
        <dbReference type="EMBL" id="OHU89537.1"/>
    </source>
</evidence>
<gene>
    <name evidence="3" type="ORF">BET10_15525</name>
</gene>
<dbReference type="InterPro" id="IPR029057">
    <property type="entry name" value="PRTase-like"/>
</dbReference>
<dbReference type="STRING" id="1859457.BET10_15525"/>
<dbReference type="Proteomes" id="UP000179786">
    <property type="component" value="Unassembled WGS sequence"/>
</dbReference>
<accession>A0A1S1MST2</accession>
<comment type="caution">
    <text evidence="3">The sequence shown here is derived from an EMBL/GenBank/DDBJ whole genome shotgun (WGS) entry which is preliminary data.</text>
</comment>
<sequence>MIMEWLFPSQCVCCQTFTSRRTKICEFCLDDFPFFALEQSNLLLRPDIARLMNLPHCDGLIACGWYQGALKVWLSDYKFHRRTHHKAILQQLITHQMQRFCQTSNFSPDLCLIMPLTYRRYFWRGYNQVSQTWRPALENIAPINSCLMRVKQTKPQSELNRRQRRNNIKGAFCVTQSLRGKNVIVVDDVITTGSTMDEAARACLEAGAAKVWAFATALTPLFSK</sequence>
<feature type="domain" description="Phosphoribosyltransferase" evidence="2">
    <location>
        <begin position="173"/>
        <end position="211"/>
    </location>
</feature>
<reference evidence="3 4" key="1">
    <citation type="submission" date="2016-09" db="EMBL/GenBank/DDBJ databases">
        <title>Pseudoalteromonas amylolytica sp. nov., isolated from the surface seawater.</title>
        <authorList>
            <person name="Wu Y.-H."/>
            <person name="Cheng H."/>
            <person name="Jin X.-B."/>
            <person name="Wang C.-S."/>
            <person name="Xu X.-W."/>
        </authorList>
    </citation>
    <scope>NUCLEOTIDE SEQUENCE [LARGE SCALE GENOMIC DNA]</scope>
    <source>
        <strain evidence="3 4">JW1</strain>
    </source>
</reference>
<dbReference type="InterPro" id="IPR051910">
    <property type="entry name" value="ComF/GntX_DNA_util-trans"/>
</dbReference>
<comment type="similarity">
    <text evidence="1">Belongs to the ComF/GntX family.</text>
</comment>
<evidence type="ECO:0000313" key="4">
    <source>
        <dbReference type="Proteomes" id="UP000179786"/>
    </source>
</evidence>
<proteinExistence type="inferred from homology"/>
<protein>
    <recommendedName>
        <fullName evidence="2">Phosphoribosyltransferase domain-containing protein</fullName>
    </recommendedName>
</protein>
<name>A0A1S1MST2_9GAMM</name>
<dbReference type="AlphaFoldDB" id="A0A1S1MST2"/>
<evidence type="ECO:0000259" key="2">
    <source>
        <dbReference type="Pfam" id="PF00156"/>
    </source>
</evidence>
<keyword evidence="4" id="KW-1185">Reference proteome</keyword>
<dbReference type="Gene3D" id="3.40.50.2020">
    <property type="match status" value="1"/>
</dbReference>
<dbReference type="EMBL" id="MKJU01000028">
    <property type="protein sequence ID" value="OHU89537.1"/>
    <property type="molecule type" value="Genomic_DNA"/>
</dbReference>
<dbReference type="CDD" id="cd06223">
    <property type="entry name" value="PRTases_typeI"/>
    <property type="match status" value="1"/>
</dbReference>
<organism evidence="3 4">
    <name type="scientific">Pseudoalteromonas amylolytica</name>
    <dbReference type="NCBI Taxonomy" id="1859457"/>
    <lineage>
        <taxon>Bacteria</taxon>
        <taxon>Pseudomonadati</taxon>
        <taxon>Pseudomonadota</taxon>
        <taxon>Gammaproteobacteria</taxon>
        <taxon>Alteromonadales</taxon>
        <taxon>Pseudoalteromonadaceae</taxon>
        <taxon>Pseudoalteromonas</taxon>
    </lineage>
</organism>
<dbReference type="PANTHER" id="PTHR47505">
    <property type="entry name" value="DNA UTILIZATION PROTEIN YHGH"/>
    <property type="match status" value="1"/>
</dbReference>
<dbReference type="PANTHER" id="PTHR47505:SF1">
    <property type="entry name" value="DNA UTILIZATION PROTEIN YHGH"/>
    <property type="match status" value="1"/>
</dbReference>